<dbReference type="InterPro" id="IPR036291">
    <property type="entry name" value="NAD(P)-bd_dom_sf"/>
</dbReference>
<dbReference type="InterPro" id="IPR002347">
    <property type="entry name" value="SDR_fam"/>
</dbReference>
<sequence length="256" mass="27556">MQVSLKGKRAFITAGGAGMGRATALAMHKLGAQVFTCDVDAEALSTLPDGITTFVSDVSNPDAVDAMFDEFLPGGLDILVNNAGIGGPTKPVEDVTNEEWRACMSVCIDSQFYCARRAVPTFRKQQHGVIINLVSAAGILGFPNRSPYVAAKWAVTGFTKTLAMELGQDNIRVNGIVPGNVNGERMERVIKAHAEAEGIDPEEVRRLYGIGVSMQCYVDPEEIADMICFLCSDYGRHVSGQIVGVDGHTETLYPRQ</sequence>
<dbReference type="GO" id="GO:0032787">
    <property type="term" value="P:monocarboxylic acid metabolic process"/>
    <property type="evidence" value="ECO:0007669"/>
    <property type="project" value="UniProtKB-ARBA"/>
</dbReference>
<name>A0A0A1YFV1_9PSED</name>
<dbReference type="PROSITE" id="PS00061">
    <property type="entry name" value="ADH_SHORT"/>
    <property type="match status" value="1"/>
</dbReference>
<dbReference type="STRING" id="1395571.TMS3_0115120"/>
<keyword evidence="3" id="KW-1185">Reference proteome</keyword>
<organism evidence="2 3">
    <name type="scientific">Pseudomonas taeanensis MS-3</name>
    <dbReference type="NCBI Taxonomy" id="1395571"/>
    <lineage>
        <taxon>Bacteria</taxon>
        <taxon>Pseudomonadati</taxon>
        <taxon>Pseudomonadota</taxon>
        <taxon>Gammaproteobacteria</taxon>
        <taxon>Pseudomonadales</taxon>
        <taxon>Pseudomonadaceae</taxon>
        <taxon>Pseudomonas</taxon>
    </lineage>
</organism>
<dbReference type="Gene3D" id="3.40.50.720">
    <property type="entry name" value="NAD(P)-binding Rossmann-like Domain"/>
    <property type="match status" value="1"/>
</dbReference>
<comment type="caution">
    <text evidence="2">The sequence shown here is derived from an EMBL/GenBank/DDBJ whole genome shotgun (WGS) entry which is preliminary data.</text>
</comment>
<dbReference type="InterPro" id="IPR020904">
    <property type="entry name" value="Sc_DH/Rdtase_CS"/>
</dbReference>
<dbReference type="PRINTS" id="PR00081">
    <property type="entry name" value="GDHRDH"/>
</dbReference>
<dbReference type="FunFam" id="3.40.50.720:FF:000084">
    <property type="entry name" value="Short-chain dehydrogenase reductase"/>
    <property type="match status" value="1"/>
</dbReference>
<dbReference type="PRINTS" id="PR00080">
    <property type="entry name" value="SDRFAMILY"/>
</dbReference>
<dbReference type="SUPFAM" id="SSF51735">
    <property type="entry name" value="NAD(P)-binding Rossmann-fold domains"/>
    <property type="match status" value="1"/>
</dbReference>
<evidence type="ECO:0000313" key="2">
    <source>
        <dbReference type="EMBL" id="KFX68817.1"/>
    </source>
</evidence>
<protein>
    <recommendedName>
        <fullName evidence="4">3-ketoacyl-ACP reductase</fullName>
    </recommendedName>
</protein>
<dbReference type="CDD" id="cd05233">
    <property type="entry name" value="SDR_c"/>
    <property type="match status" value="1"/>
</dbReference>
<evidence type="ECO:0000256" key="1">
    <source>
        <dbReference type="ARBA" id="ARBA00006484"/>
    </source>
</evidence>
<dbReference type="PANTHER" id="PTHR42879">
    <property type="entry name" value="3-OXOACYL-(ACYL-CARRIER-PROTEIN) REDUCTASE"/>
    <property type="match status" value="1"/>
</dbReference>
<dbReference type="PANTHER" id="PTHR42879:SF2">
    <property type="entry name" value="3-OXOACYL-[ACYL-CARRIER-PROTEIN] REDUCTASE FABG"/>
    <property type="match status" value="1"/>
</dbReference>
<gene>
    <name evidence="2" type="ORF">TMS3_0115120</name>
</gene>
<dbReference type="EMBL" id="AWSQ01000004">
    <property type="protein sequence ID" value="KFX68817.1"/>
    <property type="molecule type" value="Genomic_DNA"/>
</dbReference>
<dbReference type="AlphaFoldDB" id="A0A0A1YFV1"/>
<dbReference type="Proteomes" id="UP000030063">
    <property type="component" value="Unassembled WGS sequence"/>
</dbReference>
<dbReference type="RefSeq" id="WP_025166044.1">
    <property type="nucleotide sequence ID" value="NZ_AWSQ01000004.1"/>
</dbReference>
<accession>A0A0A1YFV1</accession>
<evidence type="ECO:0000313" key="3">
    <source>
        <dbReference type="Proteomes" id="UP000030063"/>
    </source>
</evidence>
<comment type="similarity">
    <text evidence="1">Belongs to the short-chain dehydrogenases/reductases (SDR) family.</text>
</comment>
<reference evidence="2 3" key="1">
    <citation type="journal article" date="2014" name="Genome Announc.">
        <title>Draft Genome Sequence of Petroleum Oil-Degrading Marine Bacterium Pseudomonas taeanensis Strain MS-3, Isolated from a Crude Oil-Contaminated Seashore.</title>
        <authorList>
            <person name="Lee S.Y."/>
            <person name="Kim S.H."/>
            <person name="Lee D.G."/>
            <person name="Shin S."/>
            <person name="Yun S.H."/>
            <person name="Choi C.W."/>
            <person name="Chung Y.H."/>
            <person name="Choi J.S."/>
            <person name="Kahng H.Y."/>
            <person name="Kim S.I."/>
        </authorList>
    </citation>
    <scope>NUCLEOTIDE SEQUENCE [LARGE SCALE GENOMIC DNA]</scope>
    <source>
        <strain evidence="2 3">MS-3</strain>
    </source>
</reference>
<dbReference type="InterPro" id="IPR050259">
    <property type="entry name" value="SDR"/>
</dbReference>
<dbReference type="eggNOG" id="COG1028">
    <property type="taxonomic scope" value="Bacteria"/>
</dbReference>
<dbReference type="Pfam" id="PF13561">
    <property type="entry name" value="adh_short_C2"/>
    <property type="match status" value="1"/>
</dbReference>
<evidence type="ECO:0008006" key="4">
    <source>
        <dbReference type="Google" id="ProtNLM"/>
    </source>
</evidence>
<dbReference type="OrthoDB" id="9806974at2"/>
<proteinExistence type="inferred from homology"/>